<protein>
    <submittedName>
        <fullName evidence="1">Uncharacterized protein B1088C09.24</fullName>
    </submittedName>
</protein>
<accession>Q941W3</accession>
<organism evidence="1">
    <name type="scientific">Oryza sativa subsp. japonica</name>
    <name type="common">Rice</name>
    <dbReference type="NCBI Taxonomy" id="39947"/>
    <lineage>
        <taxon>Eukaryota</taxon>
        <taxon>Viridiplantae</taxon>
        <taxon>Streptophyta</taxon>
        <taxon>Embryophyta</taxon>
        <taxon>Tracheophyta</taxon>
        <taxon>Spermatophyta</taxon>
        <taxon>Magnoliopsida</taxon>
        <taxon>Liliopsida</taxon>
        <taxon>Poales</taxon>
        <taxon>Poaceae</taxon>
        <taxon>BOP clade</taxon>
        <taxon>Oryzoideae</taxon>
        <taxon>Oryzeae</taxon>
        <taxon>Oryzinae</taxon>
        <taxon>Oryza</taxon>
        <taxon>Oryza sativa</taxon>
    </lineage>
</organism>
<dbReference type="Proteomes" id="UP000817658">
    <property type="component" value="Chromosome 1"/>
</dbReference>
<sequence length="178" mass="20485">MAVAIDHDRIAAIDDDRVADGSRGSWRPSCWLIPRSICKKKKERILDQSARNTKREKTGWTYQNQSPGNIQIMVVQKPIMSMESRRRHSGRRTSCMGLTMMDFCCVVVRYSPPWPEPSLRPCRWIARIAVVVCYSPPWPKPATLADVSPRRHLQIALISDRSVDFLFGLALRENEIFM</sequence>
<evidence type="ECO:0000313" key="1">
    <source>
        <dbReference type="EMBL" id="BAB68107.1"/>
    </source>
</evidence>
<reference evidence="1" key="1">
    <citation type="journal article" date="2002" name="Nature">
        <title>The genome sequence and structure of rice chromosome 1.</title>
        <authorList>
            <person name="Sasaki T."/>
            <person name="Matsumoto T."/>
            <person name="Yamamoto K."/>
            <person name="Sakata K."/>
            <person name="Baba T."/>
            <person name="Katayose Y."/>
            <person name="Wu J."/>
            <person name="Niimura Y."/>
            <person name="Cheng Z."/>
            <person name="Nagamura Y."/>
            <person name="Antonio B.A."/>
            <person name="Kanamori H."/>
            <person name="Hosokawa S."/>
            <person name="Masukawa M."/>
            <person name="Arikawa K."/>
            <person name="Chiden Y."/>
            <person name="Hayashi M."/>
            <person name="Okamoto M."/>
            <person name="Ando T."/>
            <person name="Aoki H."/>
            <person name="Arita K."/>
            <person name="Hamada M."/>
            <person name="Harada C."/>
            <person name="Hijishita S."/>
            <person name="Honda M."/>
            <person name="Ichikawa Y."/>
            <person name="Idonuma A."/>
            <person name="Iijima M."/>
            <person name="Ikeda M."/>
            <person name="Ikeno M."/>
            <person name="Itoh S."/>
            <person name="Itoh T."/>
            <person name="Itoh Y."/>
            <person name="Itoh Y."/>
            <person name="Iwabuchi A."/>
            <person name="Kamiya K."/>
            <person name="Karasawa W."/>
            <person name="Katagiri S."/>
            <person name="Kikuta A."/>
            <person name="Kobayashi N."/>
            <person name="Kono I."/>
            <person name="Machita K."/>
            <person name="Maehara T."/>
            <person name="Mizuno H."/>
            <person name="Mizubayashi T."/>
            <person name="Mukai Y."/>
            <person name="Nagasaki H."/>
            <person name="Nakashima M."/>
            <person name="Nakama Y."/>
            <person name="Nakamichi Y."/>
            <person name="Nakamura M."/>
            <person name="Namiki N."/>
            <person name="Negishi M."/>
            <person name="Ohta I."/>
            <person name="Ono N."/>
            <person name="Saji S."/>
            <person name="Sakai K."/>
            <person name="Shibata M."/>
            <person name="Shimokawa T."/>
            <person name="Shomura A."/>
            <person name="Song J."/>
            <person name="Takazaki Y."/>
            <person name="Terasawa K."/>
            <person name="Tsuji K."/>
            <person name="Waki K."/>
            <person name="Yamagata H."/>
            <person name="Yamane H."/>
            <person name="Yoshiki S."/>
            <person name="Yoshihara R."/>
            <person name="Yukawa K."/>
            <person name="Zhong H."/>
            <person name="Iwama H."/>
            <person name="Endo T."/>
            <person name="Ito H."/>
            <person name="Hahn J.H."/>
            <person name="Kim H.I."/>
            <person name="Eun M.Y."/>
            <person name="Yano M."/>
            <person name="Jiang J."/>
            <person name="Gojobori T."/>
        </authorList>
    </citation>
    <scope>NUCLEOTIDE SEQUENCE [LARGE SCALE GENOMIC DNA]</scope>
</reference>
<proteinExistence type="predicted"/>
<dbReference type="EMBL" id="AP003734">
    <property type="protein sequence ID" value="BAB68107.1"/>
    <property type="molecule type" value="Genomic_DNA"/>
</dbReference>
<dbReference type="AlphaFoldDB" id="Q941W3"/>
<name>Q941W3_ORYSJ</name>
<gene>
    <name evidence="1" type="primary">B1088C09.24</name>
</gene>